<dbReference type="Gene3D" id="3.10.110.10">
    <property type="entry name" value="Ubiquitin Conjugating Enzyme"/>
    <property type="match status" value="1"/>
</dbReference>
<sequence>MQLGDHSHTVSELGLYVLYVYDDRIKPVLSWGSPGSYVGVQVEFSHDIIQRMDHIQPQLPTASQVLTYIAGWSIALLLIDSQFPFCFRACLVEERKKWCKNHPSGFWARPTKNSDSTLNMMLWEVRIPGKKGVSRPQCSHPLPFPPSKFCQCCIPQTDWAGRIYKLQMIFLQAPKMQIYPTSCSSESSGTVSSPILNHEMRWEPVIILEQPYFYNPAQIEGYSVHKEDPDAY</sequence>
<dbReference type="AlphaFoldDB" id="F4SA45"/>
<dbReference type="OrthoDB" id="6600758at2759"/>
<dbReference type="HOGENOM" id="CLU_1195104_0_0_1"/>
<accession>F4SA45</accession>
<reference evidence="2" key="1">
    <citation type="journal article" date="2011" name="Proc. Natl. Acad. Sci. U.S.A.">
        <title>Obligate biotrophy features unraveled by the genomic analysis of rust fungi.</title>
        <authorList>
            <person name="Duplessis S."/>
            <person name="Cuomo C.A."/>
            <person name="Lin Y.-C."/>
            <person name="Aerts A."/>
            <person name="Tisserant E."/>
            <person name="Veneault-Fourrey C."/>
            <person name="Joly D.L."/>
            <person name="Hacquard S."/>
            <person name="Amselem J."/>
            <person name="Cantarel B.L."/>
            <person name="Chiu R."/>
            <person name="Coutinho P.M."/>
            <person name="Feau N."/>
            <person name="Field M."/>
            <person name="Frey P."/>
            <person name="Gelhaye E."/>
            <person name="Goldberg J."/>
            <person name="Grabherr M.G."/>
            <person name="Kodira C.D."/>
            <person name="Kohler A."/>
            <person name="Kuees U."/>
            <person name="Lindquist E.A."/>
            <person name="Lucas S.M."/>
            <person name="Mago R."/>
            <person name="Mauceli E."/>
            <person name="Morin E."/>
            <person name="Murat C."/>
            <person name="Pangilinan J.L."/>
            <person name="Park R."/>
            <person name="Pearson M."/>
            <person name="Quesneville H."/>
            <person name="Rouhier N."/>
            <person name="Sakthikumar S."/>
            <person name="Salamov A.A."/>
            <person name="Schmutz J."/>
            <person name="Selles B."/>
            <person name="Shapiro H."/>
            <person name="Tanguay P."/>
            <person name="Tuskan G.A."/>
            <person name="Henrissat B."/>
            <person name="Van de Peer Y."/>
            <person name="Rouze P."/>
            <person name="Ellis J.G."/>
            <person name="Dodds P.N."/>
            <person name="Schein J.E."/>
            <person name="Zhong S."/>
            <person name="Hamelin R.C."/>
            <person name="Grigoriev I.V."/>
            <person name="Szabo L.J."/>
            <person name="Martin F."/>
        </authorList>
    </citation>
    <scope>NUCLEOTIDE SEQUENCE [LARGE SCALE GENOMIC DNA]</scope>
    <source>
        <strain evidence="2">98AG31 / pathotype 3-4-7</strain>
    </source>
</reference>
<dbReference type="EMBL" id="GL883175">
    <property type="protein sequence ID" value="EGF98505.1"/>
    <property type="molecule type" value="Genomic_DNA"/>
</dbReference>
<name>F4SA45_MELLP</name>
<dbReference type="RefSeq" id="XP_007418243.1">
    <property type="nucleotide sequence ID" value="XM_007418181.1"/>
</dbReference>
<dbReference type="SUPFAM" id="SSF54495">
    <property type="entry name" value="UBC-like"/>
    <property type="match status" value="1"/>
</dbReference>
<proteinExistence type="predicted"/>
<dbReference type="VEuPathDB" id="FungiDB:MELLADRAFT_95658"/>
<keyword evidence="2" id="KW-1185">Reference proteome</keyword>
<evidence type="ECO:0000313" key="1">
    <source>
        <dbReference type="EMBL" id="EGF98505.1"/>
    </source>
</evidence>
<organism evidence="2">
    <name type="scientific">Melampsora larici-populina (strain 98AG31 / pathotype 3-4-7)</name>
    <name type="common">Poplar leaf rust fungus</name>
    <dbReference type="NCBI Taxonomy" id="747676"/>
    <lineage>
        <taxon>Eukaryota</taxon>
        <taxon>Fungi</taxon>
        <taxon>Dikarya</taxon>
        <taxon>Basidiomycota</taxon>
        <taxon>Pucciniomycotina</taxon>
        <taxon>Pucciniomycetes</taxon>
        <taxon>Pucciniales</taxon>
        <taxon>Melampsoraceae</taxon>
        <taxon>Melampsora</taxon>
    </lineage>
</organism>
<dbReference type="Proteomes" id="UP000001072">
    <property type="component" value="Unassembled WGS sequence"/>
</dbReference>
<dbReference type="STRING" id="747676.F4SA45"/>
<dbReference type="InParanoid" id="F4SA45"/>
<evidence type="ECO:0000313" key="2">
    <source>
        <dbReference type="Proteomes" id="UP000001072"/>
    </source>
</evidence>
<dbReference type="GeneID" id="18937312"/>
<dbReference type="eggNOG" id="KOG0424">
    <property type="taxonomic scope" value="Eukaryota"/>
</dbReference>
<dbReference type="InterPro" id="IPR016135">
    <property type="entry name" value="UBQ-conjugating_enzyme/RWD"/>
</dbReference>
<gene>
    <name evidence="1" type="ORF">MELLADRAFT_95658</name>
</gene>
<dbReference type="KEGG" id="mlr:MELLADRAFT_95658"/>
<protein>
    <submittedName>
        <fullName evidence="1">Uncharacterized protein</fullName>
    </submittedName>
</protein>